<dbReference type="PANTHER" id="PTHR11054">
    <property type="entry name" value="6-PHOSPHOGLUCONOLACTONASE"/>
    <property type="match status" value="1"/>
</dbReference>
<name>A0A1B0GKZ1_LUTLO</name>
<dbReference type="Pfam" id="PF01182">
    <property type="entry name" value="Glucosamine_iso"/>
    <property type="match status" value="1"/>
</dbReference>
<comment type="pathway">
    <text evidence="2 6">Carbohydrate degradation; pentose phosphate pathway; D-ribulose 5-phosphate from D-glucose 6-phosphate (oxidative stage): step 2/3.</text>
</comment>
<dbReference type="EnsemblMetazoa" id="LLOJ009742-RA">
    <property type="protein sequence ID" value="LLOJ009742-PA"/>
    <property type="gene ID" value="LLOJ009742"/>
</dbReference>
<dbReference type="GO" id="GO:0005975">
    <property type="term" value="P:carbohydrate metabolic process"/>
    <property type="evidence" value="ECO:0007669"/>
    <property type="project" value="UniProtKB-UniRule"/>
</dbReference>
<dbReference type="NCBIfam" id="TIGR01198">
    <property type="entry name" value="pgl"/>
    <property type="match status" value="1"/>
</dbReference>
<evidence type="ECO:0000256" key="2">
    <source>
        <dbReference type="ARBA" id="ARBA00004961"/>
    </source>
</evidence>
<proteinExistence type="inferred from homology"/>
<dbReference type="FunFam" id="3.40.50.1360:FF:000005">
    <property type="entry name" value="6-phosphogluconolactonase"/>
    <property type="match status" value="1"/>
</dbReference>
<dbReference type="EMBL" id="AJWK01033970">
    <property type="status" value="NOT_ANNOTATED_CDS"/>
    <property type="molecule type" value="Genomic_DNA"/>
</dbReference>
<dbReference type="InterPro" id="IPR039104">
    <property type="entry name" value="6PGL"/>
</dbReference>
<sequence>MTGKEIIKVSSEAQVIEKLAELVEKYAQEAIAGKSSFSIGLSGGSLVKYLAAGLPHIQTDWSKWKLFFCDERYVPVDSADSTFGLYRQTLIPATSLTEEQFVQINLKLPLEECAVDYEKRIREFFHEAVGVPSFDLLLLGMGPDGHTCSLFPDHGLLGETSCLIAPISDSPKPPPERVTMTYPLLNAAKCCIFAMAGASKGEMK</sequence>
<protein>
    <recommendedName>
        <fullName evidence="4 6">6-phosphogluconolactonase</fullName>
        <shortName evidence="6">6PGL</shortName>
        <ecNumber evidence="4 6">3.1.1.31</ecNumber>
    </recommendedName>
</protein>
<dbReference type="GO" id="GO:0017057">
    <property type="term" value="F:6-phosphogluconolactonase activity"/>
    <property type="evidence" value="ECO:0007669"/>
    <property type="project" value="UniProtKB-UniRule"/>
</dbReference>
<evidence type="ECO:0000256" key="5">
    <source>
        <dbReference type="ARBA" id="ARBA00022801"/>
    </source>
</evidence>
<dbReference type="InterPro" id="IPR005900">
    <property type="entry name" value="6-phosphogluconolactonase_DevB"/>
</dbReference>
<evidence type="ECO:0000256" key="1">
    <source>
        <dbReference type="ARBA" id="ARBA00000832"/>
    </source>
</evidence>
<comment type="catalytic activity">
    <reaction evidence="1 6">
        <text>6-phospho-D-glucono-1,5-lactone + H2O = 6-phospho-D-gluconate + H(+)</text>
        <dbReference type="Rhea" id="RHEA:12556"/>
        <dbReference type="ChEBI" id="CHEBI:15377"/>
        <dbReference type="ChEBI" id="CHEBI:15378"/>
        <dbReference type="ChEBI" id="CHEBI:57955"/>
        <dbReference type="ChEBI" id="CHEBI:58759"/>
        <dbReference type="EC" id="3.1.1.31"/>
    </reaction>
</comment>
<keyword evidence="9" id="KW-1185">Reference proteome</keyword>
<evidence type="ECO:0000256" key="3">
    <source>
        <dbReference type="ARBA" id="ARBA00010662"/>
    </source>
</evidence>
<dbReference type="CDD" id="cd01400">
    <property type="entry name" value="6PGL"/>
    <property type="match status" value="1"/>
</dbReference>
<evidence type="ECO:0000256" key="6">
    <source>
        <dbReference type="RuleBase" id="RU365095"/>
    </source>
</evidence>
<accession>A0A1B0GKZ1</accession>
<dbReference type="Gene3D" id="3.40.50.1360">
    <property type="match status" value="1"/>
</dbReference>
<evidence type="ECO:0000313" key="8">
    <source>
        <dbReference type="EnsemblMetazoa" id="LLOJ009742-PA"/>
    </source>
</evidence>
<dbReference type="EC" id="3.1.1.31" evidence="4 6"/>
<dbReference type="Proteomes" id="UP000092461">
    <property type="component" value="Unassembled WGS sequence"/>
</dbReference>
<evidence type="ECO:0000256" key="4">
    <source>
        <dbReference type="ARBA" id="ARBA00013198"/>
    </source>
</evidence>
<dbReference type="UniPathway" id="UPA00115">
    <property type="reaction ID" value="UER00409"/>
</dbReference>
<dbReference type="InterPro" id="IPR006148">
    <property type="entry name" value="Glc/Gal-6P_isomerase"/>
</dbReference>
<organism evidence="8 9">
    <name type="scientific">Lutzomyia longipalpis</name>
    <name type="common">Sand fly</name>
    <dbReference type="NCBI Taxonomy" id="7200"/>
    <lineage>
        <taxon>Eukaryota</taxon>
        <taxon>Metazoa</taxon>
        <taxon>Ecdysozoa</taxon>
        <taxon>Arthropoda</taxon>
        <taxon>Hexapoda</taxon>
        <taxon>Insecta</taxon>
        <taxon>Pterygota</taxon>
        <taxon>Neoptera</taxon>
        <taxon>Endopterygota</taxon>
        <taxon>Diptera</taxon>
        <taxon>Nematocera</taxon>
        <taxon>Psychodoidea</taxon>
        <taxon>Psychodidae</taxon>
        <taxon>Lutzomyia</taxon>
        <taxon>Lutzomyia</taxon>
    </lineage>
</organism>
<dbReference type="SUPFAM" id="SSF100950">
    <property type="entry name" value="NagB/RpiA/CoA transferase-like"/>
    <property type="match status" value="1"/>
</dbReference>
<feature type="domain" description="Glucosamine/galactosamine-6-phosphate isomerase" evidence="7">
    <location>
        <begin position="11"/>
        <end position="202"/>
    </location>
</feature>
<comment type="function">
    <text evidence="6">Hydrolysis of 6-phosphogluconolactone to 6-phosphogluconate.</text>
</comment>
<dbReference type="InterPro" id="IPR037171">
    <property type="entry name" value="NagB/RpiA_transferase-like"/>
</dbReference>
<comment type="similarity">
    <text evidence="3 6">Belongs to the glucosamine/galactosamine-6-phosphate isomerase family. 6-phosphogluconolactonase subfamily.</text>
</comment>
<dbReference type="VEuPathDB" id="VectorBase:LLOJ009742"/>
<dbReference type="PANTHER" id="PTHR11054:SF0">
    <property type="entry name" value="6-PHOSPHOGLUCONOLACTONASE"/>
    <property type="match status" value="1"/>
</dbReference>
<evidence type="ECO:0000259" key="7">
    <source>
        <dbReference type="Pfam" id="PF01182"/>
    </source>
</evidence>
<dbReference type="VEuPathDB" id="VectorBase:LLONM1_009326"/>
<evidence type="ECO:0000313" key="9">
    <source>
        <dbReference type="Proteomes" id="UP000092461"/>
    </source>
</evidence>
<keyword evidence="5 6" id="KW-0378">Hydrolase</keyword>
<dbReference type="GO" id="GO:0006098">
    <property type="term" value="P:pentose-phosphate shunt"/>
    <property type="evidence" value="ECO:0007669"/>
    <property type="project" value="UniProtKB-UniPathway"/>
</dbReference>
<reference evidence="8" key="1">
    <citation type="submission" date="2020-05" db="UniProtKB">
        <authorList>
            <consortium name="EnsemblMetazoa"/>
        </authorList>
    </citation>
    <scope>IDENTIFICATION</scope>
    <source>
        <strain evidence="8">Jacobina</strain>
    </source>
</reference>
<dbReference type="AlphaFoldDB" id="A0A1B0GKZ1"/>